<dbReference type="SUPFAM" id="SSF46955">
    <property type="entry name" value="Putative DNA-binding domain"/>
    <property type="match status" value="1"/>
</dbReference>
<dbReference type="InterPro" id="IPR009061">
    <property type="entry name" value="DNA-bd_dom_put_sf"/>
</dbReference>
<protein>
    <submittedName>
        <fullName evidence="3">Excisionase family DNA binding protein</fullName>
    </submittedName>
</protein>
<dbReference type="Proteomes" id="UP000547458">
    <property type="component" value="Unassembled WGS sequence"/>
</dbReference>
<dbReference type="EMBL" id="JAATJL010000001">
    <property type="protein sequence ID" value="NJC23985.1"/>
    <property type="molecule type" value="Genomic_DNA"/>
</dbReference>
<evidence type="ECO:0000256" key="1">
    <source>
        <dbReference type="SAM" id="MobiDB-lite"/>
    </source>
</evidence>
<evidence type="ECO:0000313" key="4">
    <source>
        <dbReference type="Proteomes" id="UP000547458"/>
    </source>
</evidence>
<gene>
    <name evidence="3" type="ORF">BJ994_003061</name>
</gene>
<comment type="caution">
    <text evidence="3">The sequence shown here is derived from an EMBL/GenBank/DDBJ whole genome shotgun (WGS) entry which is preliminary data.</text>
</comment>
<keyword evidence="4" id="KW-1185">Reference proteome</keyword>
<accession>A0A846RWL2</accession>
<reference evidence="3 4" key="1">
    <citation type="submission" date="2020-03" db="EMBL/GenBank/DDBJ databases">
        <title>Sequencing the genomes of 1000 actinobacteria strains.</title>
        <authorList>
            <person name="Klenk H.-P."/>
        </authorList>
    </citation>
    <scope>NUCLEOTIDE SEQUENCE [LARGE SCALE GENOMIC DNA]</scope>
    <source>
        <strain evidence="3 4">DSM 16403</strain>
    </source>
</reference>
<name>A0A846RWL2_9MICC</name>
<dbReference type="NCBIfam" id="TIGR01764">
    <property type="entry name" value="excise"/>
    <property type="match status" value="1"/>
</dbReference>
<proteinExistence type="predicted"/>
<sequence>MSALTSTQELSTINVSPKQSEEATEVSRRFSEVNAKDLRIRIESASGETVVLPENLNDLLQTVLRLAASGREIGLAHRSKALTSVEAAQMLGISRPTLIKMAAAGEIPSHKVGSHNRFLRTDLEEFAERRADAERAAFNAFRDLEHEIDQG</sequence>
<dbReference type="InterPro" id="IPR010093">
    <property type="entry name" value="SinI_DNA-bd"/>
</dbReference>
<dbReference type="Pfam" id="PF12728">
    <property type="entry name" value="HTH_17"/>
    <property type="match status" value="1"/>
</dbReference>
<feature type="domain" description="Helix-turn-helix" evidence="2">
    <location>
        <begin position="82"/>
        <end position="130"/>
    </location>
</feature>
<feature type="compositionally biased region" description="Basic and acidic residues" evidence="1">
    <location>
        <begin position="19"/>
        <end position="28"/>
    </location>
</feature>
<feature type="region of interest" description="Disordered" evidence="1">
    <location>
        <begin position="1"/>
        <end position="28"/>
    </location>
</feature>
<dbReference type="AlphaFoldDB" id="A0A846RWL2"/>
<dbReference type="RefSeq" id="WP_167995293.1">
    <property type="nucleotide sequence ID" value="NZ_JAATJL010000001.1"/>
</dbReference>
<organism evidence="3 4">
    <name type="scientific">Arthrobacter pigmenti</name>
    <dbReference type="NCBI Taxonomy" id="271432"/>
    <lineage>
        <taxon>Bacteria</taxon>
        <taxon>Bacillati</taxon>
        <taxon>Actinomycetota</taxon>
        <taxon>Actinomycetes</taxon>
        <taxon>Micrococcales</taxon>
        <taxon>Micrococcaceae</taxon>
        <taxon>Arthrobacter</taxon>
    </lineage>
</organism>
<dbReference type="GO" id="GO:0003677">
    <property type="term" value="F:DNA binding"/>
    <property type="evidence" value="ECO:0007669"/>
    <property type="project" value="InterPro"/>
</dbReference>
<evidence type="ECO:0000259" key="2">
    <source>
        <dbReference type="Pfam" id="PF12728"/>
    </source>
</evidence>
<evidence type="ECO:0000313" key="3">
    <source>
        <dbReference type="EMBL" id="NJC23985.1"/>
    </source>
</evidence>
<feature type="compositionally biased region" description="Polar residues" evidence="1">
    <location>
        <begin position="1"/>
        <end position="18"/>
    </location>
</feature>
<dbReference type="InterPro" id="IPR041657">
    <property type="entry name" value="HTH_17"/>
</dbReference>